<evidence type="ECO:0000313" key="4">
    <source>
        <dbReference type="Proteomes" id="UP000219036"/>
    </source>
</evidence>
<dbReference type="PROSITE" id="PS51724">
    <property type="entry name" value="SPOR"/>
    <property type="match status" value="1"/>
</dbReference>
<dbReference type="InterPro" id="IPR007730">
    <property type="entry name" value="SPOR-like_dom"/>
</dbReference>
<sequence>MRKRYLITALITGVVLTDVSTLHYFSHQASASIEGYQKERKPKKKLPKKPVESKVPPPEVYRLRTLIAQAEKGKEKKKFETKVKDFYYSLQLATFKKKENAEKFLKKLPPEIRENSFIYVTDKGYYTVRYGLFDNYKLLKEIQENIPVKSIIVKTDVSKVVKEKVAVEKVPETVKKIEKKVEKKPEIIEEETKIIPEFEEEEISIFEEEKPQIPLYKKVIGAVFFVPAYMLTHKQRGFWGRVEFTYKMERYKDPYRKTSRNSFRQYYELNYEGYIYSPRLLTYTLGGNFSREDSKIKYGSNSSDSTSKLIGYNLELNFLKGSRFPINLFAKKTESPLWYTYYDRSSYTERKTDSYGLYGNLRFVGSQINYSYRHEKSKSVGLDFREDRKTDEYNFSFGKFFINKSLNITLKKNIDDYTQEYASTTRKVYQDINNYNLNYRWKISKKSNLSADARYYSNSYTDLKDFTGNINYLWNPSDRLTTNFGLSATRSEGRNYDITFLSFNESLNYVLSENWNLSHNLILFTSNGSQADQKLINTGVNLNYHKTINEKFSIFGGTGVSGQAESGNINRVGGTVSLNAGLIKRFDFLDSSFSLSGSTSQYKSSKDDRSNTFNINERYTAFLSKNLRFEHTINYYYQDSQYYRPSGGFSETNYDNLETSNSLRYKRMLGWKGSLTTALGVKYYYGKKRAERFYPFGNMALNYRFTRNLLYKLSVDVHRDTYYNTTYSTINSHIDYKYRRLNFRWDFQYYYEDNDNYGKRHNYITAFKIYRVF</sequence>
<feature type="region of interest" description="Disordered" evidence="1">
    <location>
        <begin position="35"/>
        <end position="56"/>
    </location>
</feature>
<organism evidence="3 4">
    <name type="scientific">Persephonella hydrogeniphila</name>
    <dbReference type="NCBI Taxonomy" id="198703"/>
    <lineage>
        <taxon>Bacteria</taxon>
        <taxon>Pseudomonadati</taxon>
        <taxon>Aquificota</taxon>
        <taxon>Aquificia</taxon>
        <taxon>Aquificales</taxon>
        <taxon>Hydrogenothermaceae</taxon>
        <taxon>Persephonella</taxon>
    </lineage>
</organism>
<evidence type="ECO:0000256" key="1">
    <source>
        <dbReference type="SAM" id="MobiDB-lite"/>
    </source>
</evidence>
<dbReference type="InterPro" id="IPR036680">
    <property type="entry name" value="SPOR-like_sf"/>
</dbReference>
<proteinExistence type="predicted"/>
<evidence type="ECO:0000313" key="3">
    <source>
        <dbReference type="EMBL" id="SNZ11262.1"/>
    </source>
</evidence>
<feature type="domain" description="SPOR" evidence="2">
    <location>
        <begin position="82"/>
        <end position="160"/>
    </location>
</feature>
<dbReference type="EMBL" id="OBEI01000013">
    <property type="protein sequence ID" value="SNZ11262.1"/>
    <property type="molecule type" value="Genomic_DNA"/>
</dbReference>
<gene>
    <name evidence="3" type="ORF">SAMN06265182_2034</name>
</gene>
<dbReference type="Proteomes" id="UP000219036">
    <property type="component" value="Unassembled WGS sequence"/>
</dbReference>
<dbReference type="GO" id="GO:0042834">
    <property type="term" value="F:peptidoglycan binding"/>
    <property type="evidence" value="ECO:0007669"/>
    <property type="project" value="InterPro"/>
</dbReference>
<evidence type="ECO:0000259" key="2">
    <source>
        <dbReference type="PROSITE" id="PS51724"/>
    </source>
</evidence>
<dbReference type="RefSeq" id="WP_180754069.1">
    <property type="nucleotide sequence ID" value="NZ_OBEI01000013.1"/>
</dbReference>
<dbReference type="AlphaFoldDB" id="A0A285NP27"/>
<dbReference type="Pfam" id="PF05036">
    <property type="entry name" value="SPOR"/>
    <property type="match status" value="1"/>
</dbReference>
<protein>
    <submittedName>
        <fullName evidence="3">Sporulation related domain-containing protein</fullName>
    </submittedName>
</protein>
<name>A0A285NP27_9AQUI</name>
<dbReference type="SUPFAM" id="SSF110997">
    <property type="entry name" value="Sporulation related repeat"/>
    <property type="match status" value="1"/>
</dbReference>
<accession>A0A285NP27</accession>
<keyword evidence="4" id="KW-1185">Reference proteome</keyword>
<reference evidence="4" key="1">
    <citation type="submission" date="2017-09" db="EMBL/GenBank/DDBJ databases">
        <authorList>
            <person name="Varghese N."/>
            <person name="Submissions S."/>
        </authorList>
    </citation>
    <scope>NUCLEOTIDE SEQUENCE [LARGE SCALE GENOMIC DNA]</scope>
    <source>
        <strain evidence="4">DSM 15103</strain>
    </source>
</reference>
<dbReference type="Gene3D" id="3.30.70.1070">
    <property type="entry name" value="Sporulation related repeat"/>
    <property type="match status" value="1"/>
</dbReference>